<protein>
    <submittedName>
        <fullName evidence="2">Uncharacterized protein</fullName>
    </submittedName>
</protein>
<organism evidence="2 3">
    <name type="scientific">Ruminococcus albus</name>
    <dbReference type="NCBI Taxonomy" id="1264"/>
    <lineage>
        <taxon>Bacteria</taxon>
        <taxon>Bacillati</taxon>
        <taxon>Bacillota</taxon>
        <taxon>Clostridia</taxon>
        <taxon>Eubacteriales</taxon>
        <taxon>Oscillospiraceae</taxon>
        <taxon>Ruminococcus</taxon>
    </lineage>
</organism>
<reference evidence="2 3" key="1">
    <citation type="submission" date="2016-10" db="EMBL/GenBank/DDBJ databases">
        <authorList>
            <person name="de Groot N.N."/>
        </authorList>
    </citation>
    <scope>NUCLEOTIDE SEQUENCE [LARGE SCALE GENOMIC DNA]</scope>
    <source>
        <strain evidence="2 3">AR67</strain>
    </source>
</reference>
<proteinExistence type="predicted"/>
<accession>A0A1I1EJU1</accession>
<evidence type="ECO:0000313" key="3">
    <source>
        <dbReference type="Proteomes" id="UP000182192"/>
    </source>
</evidence>
<gene>
    <name evidence="2" type="ORF">SAMN02910406_00674</name>
</gene>
<keyword evidence="1" id="KW-1133">Transmembrane helix</keyword>
<dbReference type="Proteomes" id="UP000182192">
    <property type="component" value="Unassembled WGS sequence"/>
</dbReference>
<dbReference type="AlphaFoldDB" id="A0A1I1EJU1"/>
<dbReference type="OrthoDB" id="1820286at2"/>
<dbReference type="RefSeq" id="WP_074960052.1">
    <property type="nucleotide sequence ID" value="NZ_FOKQ01000004.1"/>
</dbReference>
<keyword evidence="1" id="KW-0472">Membrane</keyword>
<evidence type="ECO:0000256" key="1">
    <source>
        <dbReference type="SAM" id="Phobius"/>
    </source>
</evidence>
<sequence>MTQEVNRDNIPPRPKKNKGCIIAVVVMVLLFFGFMLYAMIDFRNMIHKDWKRFDDERIAKVEKYLDMTIPDEVTPVRFKWYSAPGDGTCFNKLIVEGISDPNDFIDKAFSGADIKEITPDNERFSGICNTLYEVSEDLDLSIEFSDVYERVSTKKDERIDKYYIGFSKTDSGYCAVITCLNDY</sequence>
<evidence type="ECO:0000313" key="2">
    <source>
        <dbReference type="EMBL" id="SFB85718.1"/>
    </source>
</evidence>
<dbReference type="EMBL" id="FOKQ01000004">
    <property type="protein sequence ID" value="SFB85718.1"/>
    <property type="molecule type" value="Genomic_DNA"/>
</dbReference>
<feature type="transmembrane region" description="Helical" evidence="1">
    <location>
        <begin position="20"/>
        <end position="40"/>
    </location>
</feature>
<name>A0A1I1EJU1_RUMAL</name>
<keyword evidence="1" id="KW-0812">Transmembrane</keyword>